<protein>
    <submittedName>
        <fullName evidence="1">Putative FAD-dependent oxidoreductase</fullName>
    </submittedName>
</protein>
<sequence>MSDSRPTVAVLGGAVAGLAAAEHLRRFGDVTLFERQSYDDKRVNCGEAVNDAGLVPFPKTPDNGFLTRVDGFDLRVHPSTDRDPGAAPLASPRLGVERGYITDRDVLERRWADRLRDRGVEVREGANVTPSRYREVVAEFDRVVDATGQPALSLKARGETDRYAGDMVALNADVTGDFSDYRRHPRIVFEGYVGYGWVFPKSDGRANVGVGWAGDERPDNYRAALDAFCDRAGVPRPDGGAVNAYTIPRGPSLAPELVRPEPNVYLVGDAAGIANRYQGEGICQAIRSAWLLADCLADGRGDDYPDRLYDAMKDEYRLATLMRGVWEETEDPRLLAAVAAAVDGLTVDDVTRHPRRVYARLAARPRLLSRLARVPGLRRRLVDGYRDRWEYDGVTH</sequence>
<dbReference type="PANTHER" id="PTHR42685">
    <property type="entry name" value="GERANYLGERANYL DIPHOSPHATE REDUCTASE"/>
    <property type="match status" value="1"/>
</dbReference>
<proteinExistence type="predicted"/>
<gene>
    <name evidence="1" type="ORF">K933_15605</name>
</gene>
<dbReference type="Proteomes" id="UP000017840">
    <property type="component" value="Unassembled WGS sequence"/>
</dbReference>
<reference evidence="1 2" key="1">
    <citation type="journal article" date="2013" name="Genome Announc.">
        <title>Draft Genome Sequence of 'Candidatus Halobonum tyrrellensis' Strain G22, Isolated from the Hypersaline Waters of Lake Tyrrell, Australia.</title>
        <authorList>
            <person name="Ugalde J.A."/>
            <person name="Narasingarao P."/>
            <person name="Kuo S."/>
            <person name="Podell S."/>
            <person name="Allen E.E."/>
        </authorList>
    </citation>
    <scope>NUCLEOTIDE SEQUENCE [LARGE SCALE GENOMIC DNA]</scope>
    <source>
        <strain evidence="1 2">G22</strain>
    </source>
</reference>
<dbReference type="PANTHER" id="PTHR42685:SF22">
    <property type="entry name" value="CONDITIONED MEDIUM FACTOR RECEPTOR 1"/>
    <property type="match status" value="1"/>
</dbReference>
<evidence type="ECO:0000313" key="1">
    <source>
        <dbReference type="EMBL" id="ESP87168.1"/>
    </source>
</evidence>
<dbReference type="RefSeq" id="WP_023395692.1">
    <property type="nucleotide sequence ID" value="NZ_ASGZ01000062.1"/>
</dbReference>
<dbReference type="SUPFAM" id="SSF51905">
    <property type="entry name" value="FAD/NAD(P)-binding domain"/>
    <property type="match status" value="1"/>
</dbReference>
<dbReference type="Gene3D" id="3.50.50.60">
    <property type="entry name" value="FAD/NAD(P)-binding domain"/>
    <property type="match status" value="1"/>
</dbReference>
<name>V4HAT0_9EURY</name>
<comment type="caution">
    <text evidence="1">The sequence shown here is derived from an EMBL/GenBank/DDBJ whole genome shotgun (WGS) entry which is preliminary data.</text>
</comment>
<dbReference type="InterPro" id="IPR050407">
    <property type="entry name" value="Geranylgeranyl_reductase"/>
</dbReference>
<dbReference type="PATRIC" id="fig|1324957.4.peg.3169"/>
<dbReference type="AlphaFoldDB" id="V4HAT0"/>
<dbReference type="InterPro" id="IPR036188">
    <property type="entry name" value="FAD/NAD-bd_sf"/>
</dbReference>
<keyword evidence="2" id="KW-1185">Reference proteome</keyword>
<dbReference type="STRING" id="1324957.K933_15605"/>
<dbReference type="eggNOG" id="arCOG00570">
    <property type="taxonomic scope" value="Archaea"/>
</dbReference>
<dbReference type="OrthoDB" id="6062at2157"/>
<dbReference type="EMBL" id="ASGZ01000062">
    <property type="protein sequence ID" value="ESP87168.1"/>
    <property type="molecule type" value="Genomic_DNA"/>
</dbReference>
<accession>V4HAT0</accession>
<evidence type="ECO:0000313" key="2">
    <source>
        <dbReference type="Proteomes" id="UP000017840"/>
    </source>
</evidence>
<organism evidence="1 2">
    <name type="scientific">Candidatus Halobonum tyrrellensis G22</name>
    <dbReference type="NCBI Taxonomy" id="1324957"/>
    <lineage>
        <taxon>Archaea</taxon>
        <taxon>Methanobacteriati</taxon>
        <taxon>Methanobacteriota</taxon>
        <taxon>Stenosarchaea group</taxon>
        <taxon>Halobacteria</taxon>
        <taxon>Halobacteriales</taxon>
        <taxon>Haloferacaceae</taxon>
        <taxon>Candidatus Halobonum</taxon>
    </lineage>
</organism>